<protein>
    <submittedName>
        <fullName evidence="3">Glycosyltransferase-like protein</fullName>
    </submittedName>
</protein>
<evidence type="ECO:0000313" key="4">
    <source>
        <dbReference type="Proteomes" id="UP000002592"/>
    </source>
</evidence>
<reference evidence="4" key="1">
    <citation type="journal article" date="2007" name="PLoS Genet.">
        <title>Patterns and implications of gene gain and loss in the evolution of Prochlorococcus.</title>
        <authorList>
            <person name="Kettler G.C."/>
            <person name="Martiny A.C."/>
            <person name="Huang K."/>
            <person name="Zucker J."/>
            <person name="Coleman M.L."/>
            <person name="Rodrigue S."/>
            <person name="Chen F."/>
            <person name="Lapidus A."/>
            <person name="Ferriera S."/>
            <person name="Johnson J."/>
            <person name="Steglich C."/>
            <person name="Church G.M."/>
            <person name="Richardson P."/>
            <person name="Chisholm S.W."/>
        </authorList>
    </citation>
    <scope>NUCLEOTIDE SEQUENCE [LARGE SCALE GENOMIC DNA]</scope>
    <source>
        <strain evidence="4">NATL1A</strain>
    </source>
</reference>
<sequence>MLKIWMINQFANTPDLPGHTRNYEVAKYLVKNGWRVDLFASDFNLSQRKYCKLKKFELFKINKIDGIKWHWLRVSSYSINNWKRYLNILSFSIHIFLFLILKSILSLKREQLPNIILASSPQLPAAYFCLIVSKILHIPLVLEIRDLWPQILIDLGDKSKENILYRILYWMELLLYKESKIIVILSKGSKEHVVKKGGKLIKWLPNGPDLSKFKFSSLPNEELTFSFNRPFRLVYAGAHSQVNGLMYVLNAAKLLINHPIEITLIGDGPEKNNLVEQSKKLALNNVKFLKPHSKDNIPKILSTFDAILLSLIDSDLFRYGISPNKLYDAYALGRPVITTVPGMINDEVESNKLGTTSRACDSSSLSLAIKRLMNTSRRDREMMGIRARSIAEKTYSRNRINKEYDKLLRSLIPNE</sequence>
<dbReference type="Gene3D" id="3.40.50.2000">
    <property type="entry name" value="Glycogen Phosphorylase B"/>
    <property type="match status" value="2"/>
</dbReference>
<dbReference type="InterPro" id="IPR001296">
    <property type="entry name" value="Glyco_trans_1"/>
</dbReference>
<evidence type="ECO:0000256" key="1">
    <source>
        <dbReference type="SAM" id="Phobius"/>
    </source>
</evidence>
<accession>A2C1R0</accession>
<organism evidence="3 4">
    <name type="scientific">Prochlorococcus marinus (strain NATL1A)</name>
    <dbReference type="NCBI Taxonomy" id="167555"/>
    <lineage>
        <taxon>Bacteria</taxon>
        <taxon>Bacillati</taxon>
        <taxon>Cyanobacteriota</taxon>
        <taxon>Cyanophyceae</taxon>
        <taxon>Synechococcales</taxon>
        <taxon>Prochlorococcaceae</taxon>
        <taxon>Prochlorococcus</taxon>
    </lineage>
</organism>
<dbReference type="eggNOG" id="COG0438">
    <property type="taxonomic scope" value="Bacteria"/>
</dbReference>
<name>A2C1R0_PROM1</name>
<feature type="domain" description="Glycosyl transferase family 1" evidence="2">
    <location>
        <begin position="229"/>
        <end position="388"/>
    </location>
</feature>
<proteinExistence type="predicted"/>
<dbReference type="HOGENOM" id="CLU_009583_11_2_3"/>
<gene>
    <name evidence="3" type="ordered locus">NATL1_08621</name>
</gene>
<evidence type="ECO:0000313" key="3">
    <source>
        <dbReference type="EMBL" id="ABM75420.1"/>
    </source>
</evidence>
<dbReference type="KEGG" id="pme:NATL1_08621"/>
<dbReference type="Proteomes" id="UP000002592">
    <property type="component" value="Chromosome"/>
</dbReference>
<dbReference type="CAZy" id="GT4">
    <property type="family name" value="Glycosyltransferase Family 4"/>
</dbReference>
<feature type="transmembrane region" description="Helical" evidence="1">
    <location>
        <begin position="85"/>
        <end position="105"/>
    </location>
</feature>
<dbReference type="PANTHER" id="PTHR12526">
    <property type="entry name" value="GLYCOSYLTRANSFERASE"/>
    <property type="match status" value="1"/>
</dbReference>
<dbReference type="EMBL" id="CP000553">
    <property type="protein sequence ID" value="ABM75420.1"/>
    <property type="molecule type" value="Genomic_DNA"/>
</dbReference>
<keyword evidence="1" id="KW-0812">Transmembrane</keyword>
<dbReference type="Pfam" id="PF00534">
    <property type="entry name" value="Glycos_transf_1"/>
    <property type="match status" value="1"/>
</dbReference>
<keyword evidence="3" id="KW-0808">Transferase</keyword>
<evidence type="ECO:0000259" key="2">
    <source>
        <dbReference type="Pfam" id="PF00534"/>
    </source>
</evidence>
<dbReference type="AlphaFoldDB" id="A2C1R0"/>
<keyword evidence="1" id="KW-0472">Membrane</keyword>
<dbReference type="GO" id="GO:0016740">
    <property type="term" value="F:transferase activity"/>
    <property type="evidence" value="ECO:0007669"/>
    <property type="project" value="UniProtKB-KW"/>
</dbReference>
<keyword evidence="1" id="KW-1133">Transmembrane helix</keyword>
<dbReference type="PANTHER" id="PTHR12526:SF622">
    <property type="entry name" value="GLYCOSYLTRANSFERASE (GROUP I)"/>
    <property type="match status" value="1"/>
</dbReference>
<dbReference type="CDD" id="cd03794">
    <property type="entry name" value="GT4_WbuB-like"/>
    <property type="match status" value="1"/>
</dbReference>
<dbReference type="SUPFAM" id="SSF53756">
    <property type="entry name" value="UDP-Glycosyltransferase/glycogen phosphorylase"/>
    <property type="match status" value="1"/>
</dbReference>